<evidence type="ECO:0000256" key="3">
    <source>
        <dbReference type="ARBA" id="ARBA00013194"/>
    </source>
</evidence>
<dbReference type="Pfam" id="PF13624">
    <property type="entry name" value="SurA_N_3"/>
    <property type="match status" value="1"/>
</dbReference>
<evidence type="ECO:0000256" key="5">
    <source>
        <dbReference type="ARBA" id="ARBA00023110"/>
    </source>
</evidence>
<feature type="chain" id="PRO_5016834102" description="Parvulin-like PPIase" evidence="9">
    <location>
        <begin position="45"/>
        <end position="310"/>
    </location>
</feature>
<proteinExistence type="inferred from homology"/>
<comment type="catalytic activity">
    <reaction evidence="1">
        <text>[protein]-peptidylproline (omega=180) = [protein]-peptidylproline (omega=0)</text>
        <dbReference type="Rhea" id="RHEA:16237"/>
        <dbReference type="Rhea" id="RHEA-COMP:10747"/>
        <dbReference type="Rhea" id="RHEA-COMP:10748"/>
        <dbReference type="ChEBI" id="CHEBI:83833"/>
        <dbReference type="ChEBI" id="CHEBI:83834"/>
        <dbReference type="EC" id="5.2.1.8"/>
    </reaction>
</comment>
<dbReference type="Pfam" id="PF13616">
    <property type="entry name" value="Rotamase_3"/>
    <property type="match status" value="1"/>
</dbReference>
<keyword evidence="5 8" id="KW-0697">Rotamase</keyword>
<feature type="signal peptide" evidence="9">
    <location>
        <begin position="1"/>
        <end position="44"/>
    </location>
</feature>
<sequence>MCFTRGQRHRAKARLKSKSGETMLRKSLLAASLATVIFASPAMAQDAAPAEDPVLATVNGEEILESEVRATQQGLPQQYRQLPFEMLKADLLTREINQRLLMNAGSEAGLADDEEVKEQIAALERRLIAETYLDRALNDAITEDAINAKYEEFIATNEPEPQVHARHILLESEEDAKAVIAELDDGADFVELAKEKSTGPSGPNGGDLGFFNRADMVAPFAEAAFAMEAGTYSSEPVQTQFGWHVIKVEEKKEGAQPSLDEVRQQLVAEISRDAFNALVEDLRATADIVNNVEIEAEKAAEEAAKEAPSE</sequence>
<comment type="caution">
    <text evidence="11">The sequence shown here is derived from an EMBL/GenBank/DDBJ whole genome shotgun (WGS) entry which is preliminary data.</text>
</comment>
<dbReference type="EC" id="5.2.1.8" evidence="3"/>
<organism evidence="11 12">
    <name type="scientific">Thalassospira profundimaris</name>
    <dbReference type="NCBI Taxonomy" id="502049"/>
    <lineage>
        <taxon>Bacteria</taxon>
        <taxon>Pseudomonadati</taxon>
        <taxon>Pseudomonadota</taxon>
        <taxon>Alphaproteobacteria</taxon>
        <taxon>Rhodospirillales</taxon>
        <taxon>Thalassospiraceae</taxon>
        <taxon>Thalassospira</taxon>
    </lineage>
</organism>
<comment type="similarity">
    <text evidence="2">Belongs to the PpiC/parvulin rotamase family.</text>
</comment>
<dbReference type="GO" id="GO:0003755">
    <property type="term" value="F:peptidyl-prolyl cis-trans isomerase activity"/>
    <property type="evidence" value="ECO:0007669"/>
    <property type="project" value="UniProtKB-KW"/>
</dbReference>
<evidence type="ECO:0000256" key="7">
    <source>
        <dbReference type="ARBA" id="ARBA00031484"/>
    </source>
</evidence>
<dbReference type="Proteomes" id="UP000253061">
    <property type="component" value="Unassembled WGS sequence"/>
</dbReference>
<keyword evidence="8 11" id="KW-0413">Isomerase</keyword>
<dbReference type="InterPro" id="IPR046357">
    <property type="entry name" value="PPIase_dom_sf"/>
</dbReference>
<dbReference type="InterPro" id="IPR050245">
    <property type="entry name" value="PrsA_foldase"/>
</dbReference>
<evidence type="ECO:0000256" key="1">
    <source>
        <dbReference type="ARBA" id="ARBA00000971"/>
    </source>
</evidence>
<dbReference type="InterPro" id="IPR000297">
    <property type="entry name" value="PPIase_PpiC"/>
</dbReference>
<dbReference type="EMBL" id="JPWB01000001">
    <property type="protein sequence ID" value="RCK25148.1"/>
    <property type="molecule type" value="Genomic_DNA"/>
</dbReference>
<dbReference type="PANTHER" id="PTHR47245">
    <property type="entry name" value="PEPTIDYLPROLYL ISOMERASE"/>
    <property type="match status" value="1"/>
</dbReference>
<evidence type="ECO:0000256" key="4">
    <source>
        <dbReference type="ARBA" id="ARBA00018370"/>
    </source>
</evidence>
<dbReference type="PANTHER" id="PTHR47245:SF2">
    <property type="entry name" value="PEPTIDYL-PROLYL CIS-TRANS ISOMERASE HP_0175-RELATED"/>
    <property type="match status" value="1"/>
</dbReference>
<name>A0A367VIV0_9PROT</name>
<dbReference type="SUPFAM" id="SSF54534">
    <property type="entry name" value="FKBP-like"/>
    <property type="match status" value="1"/>
</dbReference>
<dbReference type="Gene3D" id="1.10.8.1040">
    <property type="match status" value="1"/>
</dbReference>
<dbReference type="Gene3D" id="3.10.50.40">
    <property type="match status" value="1"/>
</dbReference>
<evidence type="ECO:0000256" key="8">
    <source>
        <dbReference type="PROSITE-ProRule" id="PRU00278"/>
    </source>
</evidence>
<evidence type="ECO:0000256" key="2">
    <source>
        <dbReference type="ARBA" id="ARBA00007656"/>
    </source>
</evidence>
<dbReference type="InterPro" id="IPR027304">
    <property type="entry name" value="Trigger_fact/SurA_dom_sf"/>
</dbReference>
<feature type="domain" description="PpiC" evidence="10">
    <location>
        <begin position="160"/>
        <end position="250"/>
    </location>
</feature>
<keyword evidence="9" id="KW-0732">Signal</keyword>
<dbReference type="AlphaFoldDB" id="A0A367VIV0"/>
<evidence type="ECO:0000259" key="10">
    <source>
        <dbReference type="PROSITE" id="PS50198"/>
    </source>
</evidence>
<protein>
    <recommendedName>
        <fullName evidence="4">Parvulin-like PPIase</fullName>
        <ecNumber evidence="3">5.2.1.8</ecNumber>
    </recommendedName>
    <alternativeName>
        <fullName evidence="6">Peptidyl-prolyl cis-trans isomerase plp</fullName>
    </alternativeName>
    <alternativeName>
        <fullName evidence="7">Rotamase plp</fullName>
    </alternativeName>
</protein>
<evidence type="ECO:0000256" key="6">
    <source>
        <dbReference type="ARBA" id="ARBA00030642"/>
    </source>
</evidence>
<evidence type="ECO:0000256" key="9">
    <source>
        <dbReference type="SAM" id="SignalP"/>
    </source>
</evidence>
<evidence type="ECO:0000313" key="11">
    <source>
        <dbReference type="EMBL" id="RCK25148.1"/>
    </source>
</evidence>
<reference evidence="11 12" key="1">
    <citation type="submission" date="2014-07" db="EMBL/GenBank/DDBJ databases">
        <title>Draft genome sequence of Thalassospira profundimaris R8-17.</title>
        <authorList>
            <person name="Lai Q."/>
            <person name="Shao Z."/>
        </authorList>
    </citation>
    <scope>NUCLEOTIDE SEQUENCE [LARGE SCALE GENOMIC DNA]</scope>
    <source>
        <strain evidence="11 12">R8-17</strain>
    </source>
</reference>
<dbReference type="PROSITE" id="PS50198">
    <property type="entry name" value="PPIC_PPIASE_2"/>
    <property type="match status" value="1"/>
</dbReference>
<dbReference type="SUPFAM" id="SSF109998">
    <property type="entry name" value="Triger factor/SurA peptide-binding domain-like"/>
    <property type="match status" value="1"/>
</dbReference>
<accession>A0A367VIV0</accession>
<evidence type="ECO:0000313" key="12">
    <source>
        <dbReference type="Proteomes" id="UP000253061"/>
    </source>
</evidence>
<gene>
    <name evidence="11" type="ORF">TH6_00505</name>
</gene>